<feature type="transmembrane region" description="Helical" evidence="13">
    <location>
        <begin position="456"/>
        <end position="477"/>
    </location>
</feature>
<sequence length="915" mass="102851">MSLLSYFKNLWLSLLTFFYSNELDLAILGLHNAGKTSLVKVLSGQSFQEDTIPTVGCDLDYFRVENLIIKCYDLSGQTRFQSSIWQRYYLSRDLIIYVIDLSDQLTLKESKKVLHNVILETSISCTPILIIGNKIDLLTDDDFKNLCNYNNNTNYYKAKEKSNTKDHIKDKNNTNSNNKHNSNSPLIINKIELFANFLGIEFSNDKITLRRENEIVTTNTTNNETLNSIEHENNVTKPNNTNNNNNNNNNNQIAHIEEEEITELDRDVGIFIASVKNGDNLKDIINWIVPKSKRLLQISCAIFWCLLSGGPIFGFAALKPILVNEGVYSSLCSSHKDVQFESMFNIEDDFQADSKTRLCTERDLKLNMMFTVAAVLTNVSAAVIGSILDRFGPRVCGFIGAFFLFASCYIFINADKINNFDPYLFGYGAMALGGPFAYISSFQLSNAFPKKSGSVLAFITGAFDASSAIFLLYKIAYNKLDNSVTIQQFFKIYLCVPLFITFAQLFIMPHESYGIPVDPEHAPTVTNDAEQAILDENTSLLPTGSQEAAMRITSNRRDSLGEAMKTVYAEEVETAVEKTISPGNVFGILHGFSASYQFRTYWFFLMCAFAIIQMLRLNYFVATINTQYTYLLHSSEKAEMLNKIFDFALPLGGIISIPFVGLFLDNCSTVVVLSGLLLFSLIIGILGIIPNSMIAGIIHVLIFVAYRPFFYTSISDYCAKVFGFDTFGTIYGSIMCLSGIFNFLQSFLDKETHTTFKMNPIPLNAILVGITVIIGGITVWFVKVEAAAYNQKKEQLRHIDMESSTIRVANISESTTITDLYSIFIPFGPIKHIIYPNNDKFLSSIEIKYETVEDAKEAFENMNGFKYFNKNLVVRRINDETQAPNGNKKIQVFDENDASEAVEAAEAAAETERKA</sequence>
<dbReference type="InterPro" id="IPR000504">
    <property type="entry name" value="RRM_dom"/>
</dbReference>
<dbReference type="InterPro" id="IPR052599">
    <property type="entry name" value="SLC43A_AATransporter"/>
</dbReference>
<dbReference type="InterPro" id="IPR036259">
    <property type="entry name" value="MFS_trans_sf"/>
</dbReference>
<evidence type="ECO:0000313" key="16">
    <source>
        <dbReference type="Proteomes" id="UP000094236"/>
    </source>
</evidence>
<dbReference type="OrthoDB" id="330047at2759"/>
<dbReference type="AlphaFoldDB" id="A0A1E4TYQ2"/>
<evidence type="ECO:0000313" key="15">
    <source>
        <dbReference type="EMBL" id="ODV96861.1"/>
    </source>
</evidence>
<evidence type="ECO:0000256" key="9">
    <source>
        <dbReference type="PIRSR" id="PIRSR606689-1"/>
    </source>
</evidence>
<reference evidence="16" key="1">
    <citation type="submission" date="2016-05" db="EMBL/GenBank/DDBJ databases">
        <title>Comparative genomics of biotechnologically important yeasts.</title>
        <authorList>
            <consortium name="DOE Joint Genome Institute"/>
            <person name="Riley R."/>
            <person name="Haridas S."/>
            <person name="Wolfe K.H."/>
            <person name="Lopes M.R."/>
            <person name="Hittinger C.T."/>
            <person name="Goker M."/>
            <person name="Salamov A."/>
            <person name="Wisecaver J."/>
            <person name="Long T.M."/>
            <person name="Aerts A.L."/>
            <person name="Barry K."/>
            <person name="Choi C."/>
            <person name="Clum A."/>
            <person name="Coughlan A.Y."/>
            <person name="Deshpande S."/>
            <person name="Douglass A.P."/>
            <person name="Hanson S.J."/>
            <person name="Klenk H.-P."/>
            <person name="Labutti K."/>
            <person name="Lapidus A."/>
            <person name="Lindquist E."/>
            <person name="Lipzen A."/>
            <person name="Meier-Kolthoff J.P."/>
            <person name="Ohm R.A."/>
            <person name="Otillar R.P."/>
            <person name="Pangilinan J."/>
            <person name="Peng Y."/>
            <person name="Rokas A."/>
            <person name="Rosa C.A."/>
            <person name="Scheuner C."/>
            <person name="Sibirny A.A."/>
            <person name="Slot J.C."/>
            <person name="Stielow J.B."/>
            <person name="Sun H."/>
            <person name="Kurtzman C.P."/>
            <person name="Blackwell M."/>
            <person name="Grigoriev I.V."/>
            <person name="Jeffries T.W."/>
        </authorList>
    </citation>
    <scope>NUCLEOTIDE SEQUENCE [LARGE SCALE GENOMIC DNA]</scope>
    <source>
        <strain evidence="16">NRRL Y-2460</strain>
    </source>
</reference>
<dbReference type="SUPFAM" id="SSF54928">
    <property type="entry name" value="RNA-binding domain, RBD"/>
    <property type="match status" value="1"/>
</dbReference>
<dbReference type="Gene3D" id="1.20.1250.20">
    <property type="entry name" value="MFS general substrate transporter like domains"/>
    <property type="match status" value="1"/>
</dbReference>
<feature type="binding site" evidence="10">
    <location>
        <position position="36"/>
    </location>
    <ligand>
        <name>Mg(2+)</name>
        <dbReference type="ChEBI" id="CHEBI:18420"/>
    </ligand>
</feature>
<feature type="compositionally biased region" description="Low complexity" evidence="12">
    <location>
        <begin position="173"/>
        <end position="182"/>
    </location>
</feature>
<dbReference type="Proteomes" id="UP000094236">
    <property type="component" value="Unassembled WGS sequence"/>
</dbReference>
<dbReference type="InterPro" id="IPR027417">
    <property type="entry name" value="P-loop_NTPase"/>
</dbReference>
<evidence type="ECO:0000256" key="11">
    <source>
        <dbReference type="PROSITE-ProRule" id="PRU00176"/>
    </source>
</evidence>
<keyword evidence="11" id="KW-0694">RNA-binding</keyword>
<feature type="transmembrane region" description="Helical" evidence="13">
    <location>
        <begin position="644"/>
        <end position="664"/>
    </location>
</feature>
<dbReference type="SUPFAM" id="SSF103473">
    <property type="entry name" value="MFS general substrate transporter"/>
    <property type="match status" value="1"/>
</dbReference>
<dbReference type="PROSITE" id="PS50102">
    <property type="entry name" value="RRM"/>
    <property type="match status" value="1"/>
</dbReference>
<organism evidence="15 16">
    <name type="scientific">Pachysolen tannophilus NRRL Y-2460</name>
    <dbReference type="NCBI Taxonomy" id="669874"/>
    <lineage>
        <taxon>Eukaryota</taxon>
        <taxon>Fungi</taxon>
        <taxon>Dikarya</taxon>
        <taxon>Ascomycota</taxon>
        <taxon>Saccharomycotina</taxon>
        <taxon>Pichiomycetes</taxon>
        <taxon>Pachysolenaceae</taxon>
        <taxon>Pachysolen</taxon>
    </lineage>
</organism>
<evidence type="ECO:0000256" key="10">
    <source>
        <dbReference type="PIRSR" id="PIRSR606689-2"/>
    </source>
</evidence>
<dbReference type="Gene3D" id="3.30.70.330">
    <property type="match status" value="1"/>
</dbReference>
<evidence type="ECO:0000256" key="3">
    <source>
        <dbReference type="ARBA" id="ARBA00022448"/>
    </source>
</evidence>
<keyword evidence="5 9" id="KW-0547">Nucleotide-binding</keyword>
<keyword evidence="3" id="KW-0813">Transport</keyword>
<dbReference type="PROSITE" id="PS51419">
    <property type="entry name" value="RAB"/>
    <property type="match status" value="1"/>
</dbReference>
<dbReference type="STRING" id="669874.A0A1E4TYQ2"/>
<dbReference type="GO" id="GO:0003924">
    <property type="term" value="F:GTPase activity"/>
    <property type="evidence" value="ECO:0007669"/>
    <property type="project" value="InterPro"/>
</dbReference>
<feature type="transmembrane region" description="Helical" evidence="13">
    <location>
        <begin position="489"/>
        <end position="507"/>
    </location>
</feature>
<dbReference type="InterPro" id="IPR012677">
    <property type="entry name" value="Nucleotide-bd_a/b_plait_sf"/>
</dbReference>
<evidence type="ECO:0000256" key="2">
    <source>
        <dbReference type="ARBA" id="ARBA00006595"/>
    </source>
</evidence>
<dbReference type="PRINTS" id="PR00328">
    <property type="entry name" value="SAR1GTPBP"/>
</dbReference>
<proteinExistence type="inferred from homology"/>
<feature type="compositionally biased region" description="Basic and acidic residues" evidence="12">
    <location>
        <begin position="158"/>
        <end position="172"/>
    </location>
</feature>
<dbReference type="PANTHER" id="PTHR20772">
    <property type="entry name" value="PROTEIN FMP42"/>
    <property type="match status" value="1"/>
</dbReference>
<dbReference type="Pfam" id="PF00025">
    <property type="entry name" value="Arf"/>
    <property type="match status" value="1"/>
</dbReference>
<dbReference type="Pfam" id="PF00076">
    <property type="entry name" value="RRM_1"/>
    <property type="match status" value="1"/>
</dbReference>
<dbReference type="InterPro" id="IPR011701">
    <property type="entry name" value="MFS"/>
</dbReference>
<evidence type="ECO:0000256" key="5">
    <source>
        <dbReference type="ARBA" id="ARBA00022741"/>
    </source>
</evidence>
<keyword evidence="7 9" id="KW-0342">GTP-binding</keyword>
<feature type="transmembrane region" description="Helical" evidence="13">
    <location>
        <begin position="424"/>
        <end position="444"/>
    </location>
</feature>
<dbReference type="GO" id="GO:0022857">
    <property type="term" value="F:transmembrane transporter activity"/>
    <property type="evidence" value="ECO:0007669"/>
    <property type="project" value="InterPro"/>
</dbReference>
<evidence type="ECO:0000256" key="13">
    <source>
        <dbReference type="SAM" id="Phobius"/>
    </source>
</evidence>
<feature type="domain" description="RRM" evidence="14">
    <location>
        <begin position="804"/>
        <end position="879"/>
    </location>
</feature>
<evidence type="ECO:0000256" key="8">
    <source>
        <dbReference type="ARBA" id="ARBA00023136"/>
    </source>
</evidence>
<dbReference type="GO" id="GO:0046872">
    <property type="term" value="F:metal ion binding"/>
    <property type="evidence" value="ECO:0007669"/>
    <property type="project" value="UniProtKB-KW"/>
</dbReference>
<accession>A0A1E4TYQ2</accession>
<dbReference type="SUPFAM" id="SSF52540">
    <property type="entry name" value="P-loop containing nucleoside triphosphate hydrolases"/>
    <property type="match status" value="1"/>
</dbReference>
<dbReference type="Gene3D" id="3.40.50.300">
    <property type="entry name" value="P-loop containing nucleotide triphosphate hydrolases"/>
    <property type="match status" value="1"/>
</dbReference>
<evidence type="ECO:0000256" key="4">
    <source>
        <dbReference type="ARBA" id="ARBA00022692"/>
    </source>
</evidence>
<dbReference type="GO" id="GO:0003723">
    <property type="term" value="F:RNA binding"/>
    <property type="evidence" value="ECO:0007669"/>
    <property type="project" value="UniProtKB-UniRule"/>
</dbReference>
<feature type="transmembrane region" description="Helical" evidence="13">
    <location>
        <begin position="676"/>
        <end position="705"/>
    </location>
</feature>
<keyword evidence="10" id="KW-0460">Magnesium</keyword>
<evidence type="ECO:0000256" key="7">
    <source>
        <dbReference type="ARBA" id="ARBA00023134"/>
    </source>
</evidence>
<keyword evidence="8 13" id="KW-0472">Membrane</keyword>
<feature type="transmembrane region" description="Helical" evidence="13">
    <location>
        <begin position="761"/>
        <end position="782"/>
    </location>
</feature>
<feature type="transmembrane region" description="Helical" evidence="13">
    <location>
        <begin position="601"/>
        <end position="624"/>
    </location>
</feature>
<keyword evidence="6 13" id="KW-1133">Transmembrane helix</keyword>
<dbReference type="EMBL" id="KV454012">
    <property type="protein sequence ID" value="ODV96861.1"/>
    <property type="molecule type" value="Genomic_DNA"/>
</dbReference>
<comment type="subcellular location">
    <subcellularLocation>
        <location evidence="1">Membrane</location>
        <topology evidence="1">Multi-pass membrane protein</topology>
    </subcellularLocation>
</comment>
<dbReference type="SMART" id="SM00178">
    <property type="entry name" value="SAR"/>
    <property type="match status" value="1"/>
</dbReference>
<dbReference type="SMART" id="SM00360">
    <property type="entry name" value="RRM"/>
    <property type="match status" value="1"/>
</dbReference>
<dbReference type="Pfam" id="PF07690">
    <property type="entry name" value="MFS_1"/>
    <property type="match status" value="1"/>
</dbReference>
<gene>
    <name evidence="15" type="ORF">PACTADRAFT_1447</name>
</gene>
<dbReference type="SMART" id="SM00175">
    <property type="entry name" value="RAB"/>
    <property type="match status" value="1"/>
</dbReference>
<dbReference type="PROSITE" id="PS51417">
    <property type="entry name" value="ARF"/>
    <property type="match status" value="1"/>
</dbReference>
<feature type="transmembrane region" description="Helical" evidence="13">
    <location>
        <begin position="295"/>
        <end position="318"/>
    </location>
</feature>
<dbReference type="InterPro" id="IPR006689">
    <property type="entry name" value="Small_GTPase_ARF/SAR"/>
</dbReference>
<feature type="transmembrane region" description="Helical" evidence="13">
    <location>
        <begin position="366"/>
        <end position="385"/>
    </location>
</feature>
<comment type="similarity">
    <text evidence="2">Belongs to the SLC43A transporter (TC 2.A.1.44) family.</text>
</comment>
<evidence type="ECO:0000259" key="14">
    <source>
        <dbReference type="PROSITE" id="PS50102"/>
    </source>
</evidence>
<name>A0A1E4TYQ2_PACTA</name>
<dbReference type="GO" id="GO:0005525">
    <property type="term" value="F:GTP binding"/>
    <property type="evidence" value="ECO:0007669"/>
    <property type="project" value="UniProtKB-KW"/>
</dbReference>
<feature type="binding site" evidence="9">
    <location>
        <begin position="29"/>
        <end position="36"/>
    </location>
    <ligand>
        <name>GTP</name>
        <dbReference type="ChEBI" id="CHEBI:37565"/>
    </ligand>
</feature>
<feature type="binding site" evidence="9">
    <location>
        <position position="76"/>
    </location>
    <ligand>
        <name>GTP</name>
        <dbReference type="ChEBI" id="CHEBI:37565"/>
    </ligand>
</feature>
<keyword evidence="4 13" id="KW-0812">Transmembrane</keyword>
<dbReference type="GO" id="GO:0000329">
    <property type="term" value="C:fungal-type vacuole membrane"/>
    <property type="evidence" value="ECO:0007669"/>
    <property type="project" value="TreeGrafter"/>
</dbReference>
<dbReference type="PANTHER" id="PTHR20772:SF2">
    <property type="entry name" value="PROTEIN FMP42"/>
    <property type="match status" value="1"/>
</dbReference>
<evidence type="ECO:0000256" key="6">
    <source>
        <dbReference type="ARBA" id="ARBA00022989"/>
    </source>
</evidence>
<evidence type="ECO:0000256" key="1">
    <source>
        <dbReference type="ARBA" id="ARBA00004141"/>
    </source>
</evidence>
<protein>
    <recommendedName>
        <fullName evidence="14">RRM domain-containing protein</fullName>
    </recommendedName>
</protein>
<feature type="binding site" evidence="9">
    <location>
        <begin position="133"/>
        <end position="136"/>
    </location>
    <ligand>
        <name>GTP</name>
        <dbReference type="ChEBI" id="CHEBI:37565"/>
    </ligand>
</feature>
<keyword evidence="10" id="KW-0479">Metal-binding</keyword>
<dbReference type="SMART" id="SM00177">
    <property type="entry name" value="ARF"/>
    <property type="match status" value="1"/>
</dbReference>
<feature type="binding site" evidence="10">
    <location>
        <position position="54"/>
    </location>
    <ligand>
        <name>Mg(2+)</name>
        <dbReference type="ChEBI" id="CHEBI:18420"/>
    </ligand>
</feature>
<feature type="transmembrane region" description="Helical" evidence="13">
    <location>
        <begin position="717"/>
        <end position="741"/>
    </location>
</feature>
<feature type="transmembrane region" description="Helical" evidence="13">
    <location>
        <begin position="391"/>
        <end position="412"/>
    </location>
</feature>
<dbReference type="CDD" id="cd00590">
    <property type="entry name" value="RRM_SF"/>
    <property type="match status" value="1"/>
</dbReference>
<evidence type="ECO:0000256" key="12">
    <source>
        <dbReference type="SAM" id="MobiDB-lite"/>
    </source>
</evidence>
<dbReference type="InterPro" id="IPR035979">
    <property type="entry name" value="RBD_domain_sf"/>
</dbReference>
<keyword evidence="16" id="KW-1185">Reference proteome</keyword>
<feature type="region of interest" description="Disordered" evidence="12">
    <location>
        <begin position="158"/>
        <end position="182"/>
    </location>
</feature>